<evidence type="ECO:0000259" key="13">
    <source>
        <dbReference type="Pfam" id="PF02225"/>
    </source>
</evidence>
<dbReference type="GO" id="GO:0012505">
    <property type="term" value="C:endomembrane system"/>
    <property type="evidence" value="ECO:0007669"/>
    <property type="project" value="UniProtKB-SubCell"/>
</dbReference>
<evidence type="ECO:0000256" key="1">
    <source>
        <dbReference type="ARBA" id="ARBA00004479"/>
    </source>
</evidence>
<name>A0A086KI56_TOXGO</name>
<evidence type="ECO:0000313" key="16">
    <source>
        <dbReference type="Proteomes" id="UP000028837"/>
    </source>
</evidence>
<reference evidence="15 16" key="1">
    <citation type="submission" date="2014-02" db="EMBL/GenBank/DDBJ databases">
        <authorList>
            <person name="Sibley D."/>
            <person name="Venepally P."/>
            <person name="Karamycheva S."/>
            <person name="Hadjithomas M."/>
            <person name="Khan A."/>
            <person name="Brunk B."/>
            <person name="Roos D."/>
            <person name="Caler E."/>
            <person name="Lorenzi H."/>
        </authorList>
    </citation>
    <scope>NUCLEOTIDE SEQUENCE [LARGE SCALE GENOMIC DNA]</scope>
    <source>
        <strain evidence="15 16">GAB2-2007-GAL-DOM2</strain>
    </source>
</reference>
<evidence type="ECO:0000256" key="2">
    <source>
        <dbReference type="ARBA" id="ARBA00022536"/>
    </source>
</evidence>
<dbReference type="Gene3D" id="3.50.30.30">
    <property type="match status" value="1"/>
</dbReference>
<keyword evidence="2" id="KW-0245">EGF-like domain</keyword>
<keyword evidence="6" id="KW-0106">Calcium</keyword>
<evidence type="ECO:0000256" key="3">
    <source>
        <dbReference type="ARBA" id="ARBA00022692"/>
    </source>
</evidence>
<dbReference type="InterPro" id="IPR056858">
    <property type="entry name" value="VSR_TRX"/>
</dbReference>
<dbReference type="EMBL" id="AHZU02000458">
    <property type="protein sequence ID" value="KFG44074.1"/>
    <property type="molecule type" value="Genomic_DNA"/>
</dbReference>
<feature type="transmembrane region" description="Helical" evidence="12">
    <location>
        <begin position="517"/>
        <end position="539"/>
    </location>
</feature>
<keyword evidence="9" id="KW-0325">Glycoprotein</keyword>
<evidence type="ECO:0000256" key="6">
    <source>
        <dbReference type="ARBA" id="ARBA00022837"/>
    </source>
</evidence>
<evidence type="ECO:0000256" key="9">
    <source>
        <dbReference type="ARBA" id="ARBA00023180"/>
    </source>
</evidence>
<evidence type="ECO:0000259" key="14">
    <source>
        <dbReference type="Pfam" id="PF25011"/>
    </source>
</evidence>
<comment type="caution">
    <text evidence="15">The sequence shown here is derived from an EMBL/GenBank/DDBJ whole genome shotgun (WGS) entry which is preliminary data.</text>
</comment>
<evidence type="ECO:0000256" key="11">
    <source>
        <dbReference type="SAM" id="MobiDB-lite"/>
    </source>
</evidence>
<dbReference type="InterPro" id="IPR003137">
    <property type="entry name" value="PA_domain"/>
</dbReference>
<dbReference type="Proteomes" id="UP000028837">
    <property type="component" value="Unassembled WGS sequence"/>
</dbReference>
<evidence type="ECO:0000256" key="12">
    <source>
        <dbReference type="SAM" id="Phobius"/>
    </source>
</evidence>
<dbReference type="InterPro" id="IPR046450">
    <property type="entry name" value="PA_dom_sf"/>
</dbReference>
<dbReference type="Pfam" id="PF25011">
    <property type="entry name" value="VSR_TRX"/>
    <property type="match status" value="1"/>
</dbReference>
<accession>A0A086KI56</accession>
<evidence type="ECO:0000256" key="4">
    <source>
        <dbReference type="ARBA" id="ARBA00022729"/>
    </source>
</evidence>
<sequence length="585" mass="64820">MSTHSLSAMPPPPPGPLQLAAAPQSRRRGRRPEARHAASPASLLSFALCLPVSLPHRAYCLRHVFLGCLGLFALLWNSGQLASAQLRIQSPKHLIEELKGAGAFEEQAGETIIGSTASFGTPAYGTVLRGKAFYVPDPATERVDSGSHCTPAYCEKIKNEVDQWKKSEATGGPSKVIFFLDRGICTFATKVRIAQACGADAAVVVDRGVSGWSRSYIRFNVIMSDDGTGQDINIPSVLISRADGQLILDAIIAGAGDEPVLLEMEWNIPNRWPVAVEFWTDPGERQSSAFLQQVAPHMLELGPHVRFKTLYSIFEIEGGSGELCLTKGLYKQFPQAYCAFDPAAQSVAHTGSEVVEEALREACLYQITATSAKDLPDSEFSKEFWQYHMLMADPQKGCFFNGEGRHEWGESCSMRLMSEILSSGQMKLLKECIDGPQGRQLLDVSKSNRTWGPIALRVNGARFSGNLDVETAMRVICASTKDPNTDRYRAPECEKLMIEVHKEEAPWLRDAPDWQNFFLVLLFLGIIAACAVALYYRVAKQRLLQEVRREVNAEIQQQIQQYYEMNEERAPPARRGLERQPLVVP</sequence>
<keyword evidence="7 12" id="KW-1133">Transmembrane helix</keyword>
<feature type="domain" description="Vacuolar sorting receptor thioredoxin-like" evidence="14">
    <location>
        <begin position="335"/>
        <end position="477"/>
    </location>
</feature>
<keyword evidence="8 12" id="KW-0472">Membrane</keyword>
<keyword evidence="5" id="KW-0677">Repeat</keyword>
<dbReference type="PANTHER" id="PTHR22702:SF1">
    <property type="entry name" value="PROTEASE-ASSOCIATED DOMAIN-CONTAINING PROTEIN 1"/>
    <property type="match status" value="1"/>
</dbReference>
<evidence type="ECO:0000313" key="15">
    <source>
        <dbReference type="EMBL" id="KFG44074.1"/>
    </source>
</evidence>
<feature type="domain" description="PA" evidence="13">
    <location>
        <begin position="177"/>
        <end position="247"/>
    </location>
</feature>
<protein>
    <submittedName>
        <fullName evidence="15">PA domain protein</fullName>
    </submittedName>
</protein>
<evidence type="ECO:0000256" key="10">
    <source>
        <dbReference type="ARBA" id="ARBA00037847"/>
    </source>
</evidence>
<dbReference type="PANTHER" id="PTHR22702">
    <property type="entry name" value="PROTEASE-ASSOCIATED DOMAIN-CONTAINING PROTEIN"/>
    <property type="match status" value="1"/>
</dbReference>
<dbReference type="AlphaFoldDB" id="A0A086KI56"/>
<dbReference type="GO" id="GO:0016020">
    <property type="term" value="C:membrane"/>
    <property type="evidence" value="ECO:0007669"/>
    <property type="project" value="UniProtKB-SubCell"/>
</dbReference>
<dbReference type="Pfam" id="PF02225">
    <property type="entry name" value="PA"/>
    <property type="match status" value="1"/>
</dbReference>
<dbReference type="VEuPathDB" id="ToxoDB:TGDOM2_312860"/>
<dbReference type="SUPFAM" id="SSF52025">
    <property type="entry name" value="PA domain"/>
    <property type="match status" value="1"/>
</dbReference>
<feature type="region of interest" description="Disordered" evidence="11">
    <location>
        <begin position="1"/>
        <end position="36"/>
    </location>
</feature>
<evidence type="ECO:0000256" key="8">
    <source>
        <dbReference type="ARBA" id="ARBA00023136"/>
    </source>
</evidence>
<evidence type="ECO:0000256" key="5">
    <source>
        <dbReference type="ARBA" id="ARBA00022737"/>
    </source>
</evidence>
<organism evidence="15 16">
    <name type="scientific">Toxoplasma gondii GAB2-2007-GAL-DOM2</name>
    <dbReference type="NCBI Taxonomy" id="1130820"/>
    <lineage>
        <taxon>Eukaryota</taxon>
        <taxon>Sar</taxon>
        <taxon>Alveolata</taxon>
        <taxon>Apicomplexa</taxon>
        <taxon>Conoidasida</taxon>
        <taxon>Coccidia</taxon>
        <taxon>Eucoccidiorida</taxon>
        <taxon>Eimeriorina</taxon>
        <taxon>Sarcocystidae</taxon>
        <taxon>Toxoplasma</taxon>
    </lineage>
</organism>
<evidence type="ECO:0000256" key="7">
    <source>
        <dbReference type="ARBA" id="ARBA00022989"/>
    </source>
</evidence>
<comment type="subcellular location">
    <subcellularLocation>
        <location evidence="10">Endomembrane system</location>
        <topology evidence="10">Single-pass membrane protein</topology>
    </subcellularLocation>
    <subcellularLocation>
        <location evidence="1">Membrane</location>
        <topology evidence="1">Single-pass type I membrane protein</topology>
    </subcellularLocation>
</comment>
<keyword evidence="3 12" id="KW-0812">Transmembrane</keyword>
<dbReference type="OrthoDB" id="10045365at2759"/>
<proteinExistence type="predicted"/>
<gene>
    <name evidence="15" type="ORF">TGDOM2_312860</name>
</gene>
<keyword evidence="4" id="KW-0732">Signal</keyword>